<sequence length="106" mass="12219">MLVDTSCVLHWKTALVHGLHPVILLLLHLYQTFLVSERFSETLAKALYWLLSHCQMSFSLILKRNQSCTFLFFRTKLLDLTGMNFILDHEISRSKSSNIHLPSGSD</sequence>
<evidence type="ECO:0000313" key="2">
    <source>
        <dbReference type="Proteomes" id="UP000828390"/>
    </source>
</evidence>
<protein>
    <submittedName>
        <fullName evidence="1">Uncharacterized protein</fullName>
    </submittedName>
</protein>
<proteinExistence type="predicted"/>
<reference evidence="1" key="1">
    <citation type="journal article" date="2019" name="bioRxiv">
        <title>The Genome of the Zebra Mussel, Dreissena polymorpha: A Resource for Invasive Species Research.</title>
        <authorList>
            <person name="McCartney M.A."/>
            <person name="Auch B."/>
            <person name="Kono T."/>
            <person name="Mallez S."/>
            <person name="Zhang Y."/>
            <person name="Obille A."/>
            <person name="Becker A."/>
            <person name="Abrahante J.E."/>
            <person name="Garbe J."/>
            <person name="Badalamenti J.P."/>
            <person name="Herman A."/>
            <person name="Mangelson H."/>
            <person name="Liachko I."/>
            <person name="Sullivan S."/>
            <person name="Sone E.D."/>
            <person name="Koren S."/>
            <person name="Silverstein K.A.T."/>
            <person name="Beckman K.B."/>
            <person name="Gohl D.M."/>
        </authorList>
    </citation>
    <scope>NUCLEOTIDE SEQUENCE</scope>
    <source>
        <strain evidence="1">Duluth1</strain>
        <tissue evidence="1">Whole animal</tissue>
    </source>
</reference>
<dbReference type="AlphaFoldDB" id="A0A9D4N3X3"/>
<name>A0A9D4N3X3_DREPO</name>
<dbReference type="EMBL" id="JAIWYP010000001">
    <property type="protein sequence ID" value="KAH3886257.1"/>
    <property type="molecule type" value="Genomic_DNA"/>
</dbReference>
<organism evidence="1 2">
    <name type="scientific">Dreissena polymorpha</name>
    <name type="common">Zebra mussel</name>
    <name type="synonym">Mytilus polymorpha</name>
    <dbReference type="NCBI Taxonomy" id="45954"/>
    <lineage>
        <taxon>Eukaryota</taxon>
        <taxon>Metazoa</taxon>
        <taxon>Spiralia</taxon>
        <taxon>Lophotrochozoa</taxon>
        <taxon>Mollusca</taxon>
        <taxon>Bivalvia</taxon>
        <taxon>Autobranchia</taxon>
        <taxon>Heteroconchia</taxon>
        <taxon>Euheterodonta</taxon>
        <taxon>Imparidentia</taxon>
        <taxon>Neoheterodontei</taxon>
        <taxon>Myida</taxon>
        <taxon>Dreissenoidea</taxon>
        <taxon>Dreissenidae</taxon>
        <taxon>Dreissena</taxon>
    </lineage>
</organism>
<reference evidence="1" key="2">
    <citation type="submission" date="2020-11" db="EMBL/GenBank/DDBJ databases">
        <authorList>
            <person name="McCartney M.A."/>
            <person name="Auch B."/>
            <person name="Kono T."/>
            <person name="Mallez S."/>
            <person name="Becker A."/>
            <person name="Gohl D.M."/>
            <person name="Silverstein K.A.T."/>
            <person name="Koren S."/>
            <person name="Bechman K.B."/>
            <person name="Herman A."/>
            <person name="Abrahante J.E."/>
            <person name="Garbe J."/>
        </authorList>
    </citation>
    <scope>NUCLEOTIDE SEQUENCE</scope>
    <source>
        <strain evidence="1">Duluth1</strain>
        <tissue evidence="1">Whole animal</tissue>
    </source>
</reference>
<dbReference type="Proteomes" id="UP000828390">
    <property type="component" value="Unassembled WGS sequence"/>
</dbReference>
<accession>A0A9D4N3X3</accession>
<comment type="caution">
    <text evidence="1">The sequence shown here is derived from an EMBL/GenBank/DDBJ whole genome shotgun (WGS) entry which is preliminary data.</text>
</comment>
<evidence type="ECO:0000313" key="1">
    <source>
        <dbReference type="EMBL" id="KAH3886257.1"/>
    </source>
</evidence>
<gene>
    <name evidence="1" type="ORF">DPMN_010259</name>
</gene>
<keyword evidence="2" id="KW-1185">Reference proteome</keyword>